<dbReference type="CDD" id="cd01647">
    <property type="entry name" value="RT_LTR"/>
    <property type="match status" value="1"/>
</dbReference>
<proteinExistence type="predicted"/>
<dbReference type="Pfam" id="PF00078">
    <property type="entry name" value="RVT_1"/>
    <property type="match status" value="1"/>
</dbReference>
<dbReference type="InterPro" id="IPR000477">
    <property type="entry name" value="RT_dom"/>
</dbReference>
<dbReference type="InterPro" id="IPR043128">
    <property type="entry name" value="Rev_trsase/Diguanyl_cyclase"/>
</dbReference>
<dbReference type="PANTHER" id="PTHR33064">
    <property type="entry name" value="POL PROTEIN"/>
    <property type="match status" value="1"/>
</dbReference>
<dbReference type="SUPFAM" id="SSF56672">
    <property type="entry name" value="DNA/RNA polymerases"/>
    <property type="match status" value="1"/>
</dbReference>
<dbReference type="Gene3D" id="3.30.70.270">
    <property type="match status" value="2"/>
</dbReference>
<keyword evidence="3" id="KW-1185">Reference proteome</keyword>
<dbReference type="FunFam" id="3.30.70.270:FF:000003">
    <property type="entry name" value="Transposon Ty3-G Gag-Pol polyprotein"/>
    <property type="match status" value="1"/>
</dbReference>
<evidence type="ECO:0000313" key="2">
    <source>
        <dbReference type="EMBL" id="CAK1580063.1"/>
    </source>
</evidence>
<accession>A0AAV1KAG1</accession>
<gene>
    <name evidence="2" type="ORF">PARMNEM_LOCUS1915</name>
</gene>
<evidence type="ECO:0000259" key="1">
    <source>
        <dbReference type="PROSITE" id="PS50878"/>
    </source>
</evidence>
<dbReference type="PROSITE" id="PS50878">
    <property type="entry name" value="RT_POL"/>
    <property type="match status" value="1"/>
</dbReference>
<dbReference type="PANTHER" id="PTHR33064:SF37">
    <property type="entry name" value="RIBONUCLEASE H"/>
    <property type="match status" value="1"/>
</dbReference>
<name>A0AAV1KAG1_9NEOP</name>
<dbReference type="GO" id="GO:0071897">
    <property type="term" value="P:DNA biosynthetic process"/>
    <property type="evidence" value="ECO:0007669"/>
    <property type="project" value="UniProtKB-ARBA"/>
</dbReference>
<dbReference type="InterPro" id="IPR051320">
    <property type="entry name" value="Viral_Replic_Matur_Polypro"/>
</dbReference>
<organism evidence="2 3">
    <name type="scientific">Parnassius mnemosyne</name>
    <name type="common">clouded apollo</name>
    <dbReference type="NCBI Taxonomy" id="213953"/>
    <lineage>
        <taxon>Eukaryota</taxon>
        <taxon>Metazoa</taxon>
        <taxon>Ecdysozoa</taxon>
        <taxon>Arthropoda</taxon>
        <taxon>Hexapoda</taxon>
        <taxon>Insecta</taxon>
        <taxon>Pterygota</taxon>
        <taxon>Neoptera</taxon>
        <taxon>Endopterygota</taxon>
        <taxon>Lepidoptera</taxon>
        <taxon>Glossata</taxon>
        <taxon>Ditrysia</taxon>
        <taxon>Papilionoidea</taxon>
        <taxon>Papilionidae</taxon>
        <taxon>Parnassiinae</taxon>
        <taxon>Parnassini</taxon>
        <taxon>Parnassius</taxon>
        <taxon>Driopa</taxon>
    </lineage>
</organism>
<comment type="caution">
    <text evidence="2">The sequence shown here is derived from an EMBL/GenBank/DDBJ whole genome shotgun (WGS) entry which is preliminary data.</text>
</comment>
<dbReference type="InterPro" id="IPR043502">
    <property type="entry name" value="DNA/RNA_pol_sf"/>
</dbReference>
<dbReference type="Proteomes" id="UP001314205">
    <property type="component" value="Unassembled WGS sequence"/>
</dbReference>
<feature type="domain" description="Reverse transcriptase" evidence="1">
    <location>
        <begin position="1"/>
        <end position="82"/>
    </location>
</feature>
<reference evidence="2 3" key="1">
    <citation type="submission" date="2023-11" db="EMBL/GenBank/DDBJ databases">
        <authorList>
            <person name="Hedman E."/>
            <person name="Englund M."/>
            <person name="Stromberg M."/>
            <person name="Nyberg Akerstrom W."/>
            <person name="Nylinder S."/>
            <person name="Jareborg N."/>
            <person name="Kallberg Y."/>
            <person name="Kronander E."/>
        </authorList>
    </citation>
    <scope>NUCLEOTIDE SEQUENCE [LARGE SCALE GENOMIC DNA]</scope>
</reference>
<protein>
    <recommendedName>
        <fullName evidence="1">Reverse transcriptase domain-containing protein</fullName>
    </recommendedName>
</protein>
<dbReference type="AlphaFoldDB" id="A0AAV1KAG1"/>
<evidence type="ECO:0000313" key="3">
    <source>
        <dbReference type="Proteomes" id="UP001314205"/>
    </source>
</evidence>
<sequence length="155" mass="18005">MPFGLKNAPSTFQKIMNACLSGLQGSRCFVYLYDIVIYSFNLTFHIDNLNAVFNRLRSYNLKLQPEKCEFLRKEVIYLGHIIDEHGFKPNPEKVRAVTEFPVPKSSKDIISFLGLVSYYRRSIPDFSKYAKSLTPLLKRMSLLNGRMNNSFPLRR</sequence>
<dbReference type="EMBL" id="CAVLGL010000013">
    <property type="protein sequence ID" value="CAK1580063.1"/>
    <property type="molecule type" value="Genomic_DNA"/>
</dbReference>